<proteinExistence type="predicted"/>
<dbReference type="Proteomes" id="UP001358586">
    <property type="component" value="Chromosome 8"/>
</dbReference>
<protein>
    <recommendedName>
        <fullName evidence="1">DUF4283 domain-containing protein</fullName>
    </recommendedName>
</protein>
<sequence length="118" mass="13642">MERGLENLNIEDGEEEAWMIVGEGDIQKPVYKFCIVGCFLITSVVHFSAMRNTMANLWHPLARVQISNLGEKRFLFKFFHEVDIDRVENGSSWTFNNDLLVIHQLKKDESVADPISDR</sequence>
<dbReference type="InterPro" id="IPR025558">
    <property type="entry name" value="DUF4283"/>
</dbReference>
<evidence type="ECO:0000313" key="2">
    <source>
        <dbReference type="EMBL" id="KAK5811467.1"/>
    </source>
</evidence>
<organism evidence="2 3">
    <name type="scientific">Gossypium arboreum</name>
    <name type="common">Tree cotton</name>
    <name type="synonym">Gossypium nanking</name>
    <dbReference type="NCBI Taxonomy" id="29729"/>
    <lineage>
        <taxon>Eukaryota</taxon>
        <taxon>Viridiplantae</taxon>
        <taxon>Streptophyta</taxon>
        <taxon>Embryophyta</taxon>
        <taxon>Tracheophyta</taxon>
        <taxon>Spermatophyta</taxon>
        <taxon>Magnoliopsida</taxon>
        <taxon>eudicotyledons</taxon>
        <taxon>Gunneridae</taxon>
        <taxon>Pentapetalae</taxon>
        <taxon>rosids</taxon>
        <taxon>malvids</taxon>
        <taxon>Malvales</taxon>
        <taxon>Malvaceae</taxon>
        <taxon>Malvoideae</taxon>
        <taxon>Gossypium</taxon>
    </lineage>
</organism>
<keyword evidence="3" id="KW-1185">Reference proteome</keyword>
<gene>
    <name evidence="2" type="ORF">PVK06_026802</name>
</gene>
<comment type="caution">
    <text evidence="2">The sequence shown here is derived from an EMBL/GenBank/DDBJ whole genome shotgun (WGS) entry which is preliminary data.</text>
</comment>
<feature type="domain" description="DUF4283" evidence="1">
    <location>
        <begin position="32"/>
        <end position="111"/>
    </location>
</feature>
<dbReference type="EMBL" id="JARKNE010000008">
    <property type="protein sequence ID" value="KAK5811467.1"/>
    <property type="molecule type" value="Genomic_DNA"/>
</dbReference>
<reference evidence="2 3" key="1">
    <citation type="submission" date="2023-03" db="EMBL/GenBank/DDBJ databases">
        <title>WGS of Gossypium arboreum.</title>
        <authorList>
            <person name="Yu D."/>
        </authorList>
    </citation>
    <scope>NUCLEOTIDE SEQUENCE [LARGE SCALE GENOMIC DNA]</scope>
    <source>
        <tissue evidence="2">Leaf</tissue>
    </source>
</reference>
<evidence type="ECO:0000313" key="3">
    <source>
        <dbReference type="Proteomes" id="UP001358586"/>
    </source>
</evidence>
<name>A0ABR0P147_GOSAR</name>
<accession>A0ABR0P147</accession>
<dbReference type="Pfam" id="PF14111">
    <property type="entry name" value="DUF4283"/>
    <property type="match status" value="1"/>
</dbReference>
<evidence type="ECO:0000259" key="1">
    <source>
        <dbReference type="Pfam" id="PF14111"/>
    </source>
</evidence>